<proteinExistence type="predicted"/>
<dbReference type="Proteomes" id="UP001431209">
    <property type="component" value="Unassembled WGS sequence"/>
</dbReference>
<evidence type="ECO:0000313" key="1">
    <source>
        <dbReference type="EMBL" id="KAL0476907.1"/>
    </source>
</evidence>
<keyword evidence="2" id="KW-1185">Reference proteome</keyword>
<evidence type="ECO:0008006" key="3">
    <source>
        <dbReference type="Google" id="ProtNLM"/>
    </source>
</evidence>
<dbReference type="AlphaFoldDB" id="A0AAW2YI45"/>
<protein>
    <recommendedName>
        <fullName evidence="3">3'-phosphate/5'-hydroxy nucleic acid ligase</fullName>
    </recommendedName>
</protein>
<comment type="caution">
    <text evidence="1">The sequence shown here is derived from an EMBL/GenBank/DDBJ whole genome shotgun (WGS) entry which is preliminary data.</text>
</comment>
<accession>A0AAW2YI45</accession>
<dbReference type="EMBL" id="JAOPGA020000114">
    <property type="protein sequence ID" value="KAL0476907.1"/>
    <property type="molecule type" value="Genomic_DNA"/>
</dbReference>
<reference evidence="1 2" key="1">
    <citation type="submission" date="2024-03" db="EMBL/GenBank/DDBJ databases">
        <title>The Acrasis kona genome and developmental transcriptomes reveal deep origins of eukaryotic multicellular pathways.</title>
        <authorList>
            <person name="Sheikh S."/>
            <person name="Fu C.-J."/>
            <person name="Brown M.W."/>
            <person name="Baldauf S.L."/>
        </authorList>
    </citation>
    <scope>NUCLEOTIDE SEQUENCE [LARGE SCALE GENOMIC DNA]</scope>
    <source>
        <strain evidence="1 2">ATCC MYA-3509</strain>
    </source>
</reference>
<gene>
    <name evidence="1" type="ORF">AKO1_004298</name>
</gene>
<sequence length="89" mass="10568">MHIISDSFDSVVDYGFYNTKRALSTNHGVGRGRSKRKSFISYKPRNLYKEYEKDPSKIKKNLHLSYKQYSRIMHDMDVYLTTLTLIEIE</sequence>
<evidence type="ECO:0000313" key="2">
    <source>
        <dbReference type="Proteomes" id="UP001431209"/>
    </source>
</evidence>
<name>A0AAW2YI45_9EUKA</name>
<organism evidence="1 2">
    <name type="scientific">Acrasis kona</name>
    <dbReference type="NCBI Taxonomy" id="1008807"/>
    <lineage>
        <taxon>Eukaryota</taxon>
        <taxon>Discoba</taxon>
        <taxon>Heterolobosea</taxon>
        <taxon>Tetramitia</taxon>
        <taxon>Eutetramitia</taxon>
        <taxon>Acrasidae</taxon>
        <taxon>Acrasis</taxon>
    </lineage>
</organism>